<dbReference type="InterPro" id="IPR004843">
    <property type="entry name" value="Calcineurin-like_PHP"/>
</dbReference>
<organism evidence="2 3">
    <name type="scientific">Psychroflexus torquis (strain ATCC 700755 / CIP 106069 / ACAM 623)</name>
    <dbReference type="NCBI Taxonomy" id="313595"/>
    <lineage>
        <taxon>Bacteria</taxon>
        <taxon>Pseudomonadati</taxon>
        <taxon>Bacteroidota</taxon>
        <taxon>Flavobacteriia</taxon>
        <taxon>Flavobacteriales</taxon>
        <taxon>Flavobacteriaceae</taxon>
        <taxon>Psychroflexus</taxon>
    </lineage>
</organism>
<protein>
    <submittedName>
        <fullName evidence="2">Phosphoprotein phosphatase, putative</fullName>
    </submittedName>
</protein>
<dbReference type="SUPFAM" id="SSF56300">
    <property type="entry name" value="Metallo-dependent phosphatases"/>
    <property type="match status" value="1"/>
</dbReference>
<dbReference type="PANTHER" id="PTHR46546:SF4">
    <property type="entry name" value="SHEWANELLA-LIKE PROTEIN PHOSPHATASE 1"/>
    <property type="match status" value="1"/>
</dbReference>
<accession>K4IXZ3</accession>
<dbReference type="Gene3D" id="3.60.21.10">
    <property type="match status" value="1"/>
</dbReference>
<gene>
    <name evidence="2" type="ordered locus">P700755_003776</name>
</gene>
<dbReference type="GO" id="GO:0016787">
    <property type="term" value="F:hydrolase activity"/>
    <property type="evidence" value="ECO:0007669"/>
    <property type="project" value="InterPro"/>
</dbReference>
<proteinExistence type="predicted"/>
<reference evidence="2" key="1">
    <citation type="submission" date="2006-03" db="EMBL/GenBank/DDBJ databases">
        <authorList>
            <person name="Bowman J."/>
            <person name="Ferriera S."/>
            <person name="Johnson J."/>
            <person name="Kravitz S."/>
            <person name="Halpern A."/>
            <person name="Remington K."/>
            <person name="Beeson K."/>
            <person name="Tran B."/>
            <person name="Rogers Y.-H."/>
            <person name="Friedman R."/>
            <person name="Venter J.C."/>
        </authorList>
    </citation>
    <scope>NUCLEOTIDE SEQUENCE [LARGE SCALE GENOMIC DNA]</scope>
    <source>
        <strain evidence="2">ATCC 700755</strain>
    </source>
</reference>
<dbReference type="PANTHER" id="PTHR46546">
    <property type="entry name" value="SHEWANELLA-LIKE PROTEIN PHOSPHATASE 1"/>
    <property type="match status" value="1"/>
</dbReference>
<name>K4IXZ3_PSYTT</name>
<dbReference type="AlphaFoldDB" id="K4IXZ3"/>
<dbReference type="Pfam" id="PF00149">
    <property type="entry name" value="Metallophos"/>
    <property type="match status" value="1"/>
</dbReference>
<dbReference type="RefSeq" id="WP_015025893.1">
    <property type="nucleotide sequence ID" value="NC_018721.1"/>
</dbReference>
<dbReference type="HOGENOM" id="CLU_042543_0_0_10"/>
<feature type="domain" description="Calcineurin-like phosphoesterase" evidence="1">
    <location>
        <begin position="126"/>
        <end position="348"/>
    </location>
</feature>
<dbReference type="KEGG" id="ptq:P700755_003776"/>
<dbReference type="STRING" id="313595.P700755_003776"/>
<evidence type="ECO:0000259" key="1">
    <source>
        <dbReference type="Pfam" id="PF00149"/>
    </source>
</evidence>
<dbReference type="EMBL" id="CP003879">
    <property type="protein sequence ID" value="AFU70355.1"/>
    <property type="molecule type" value="Genomic_DNA"/>
</dbReference>
<sequence length="402" mass="44940">MLKKIMKLLCAFLLIVIASIALISRVTGIGIKAPDGRYLGYSNEWLFLDYQNIPVRQDGPYVLTENDTRYALYINGDGKAPSEVLRQDVTNEVEVIADNDEGTQFTVPLRKAHQRSELSIPSPKKLFAISDLEGEFDSMVHLLQGNGVIDHALNWSYGSGHLVLIGDMVDRGRNVVPLLWLIYKLEGEAKFAGGDVHFVLGNHERYLLDGRTKSVASKYYGTFRTTEMSQRELWSEKSELGRWLRSKPVMLKIGSTLFVHAGISPKVLGMNPTLQSIDKEAENNFVTDDVIRRNIDGSVIHDANGILFYRGLALDRSADDLGEKASTAHVNQVLEKFKVDRIAIGHTLAANISHDYDEKVVRVDVHHSGEVSEGLFIKDNTLWRADDKGTMFPLKQVGNSTE</sequence>
<evidence type="ECO:0000313" key="3">
    <source>
        <dbReference type="Proteomes" id="UP000008514"/>
    </source>
</evidence>
<evidence type="ECO:0000313" key="2">
    <source>
        <dbReference type="EMBL" id="AFU70355.1"/>
    </source>
</evidence>
<dbReference type="OrthoDB" id="7550081at2"/>
<dbReference type="eggNOG" id="COG0639">
    <property type="taxonomic scope" value="Bacteria"/>
</dbReference>
<reference evidence="2" key="2">
    <citation type="submission" date="2012-09" db="EMBL/GenBank/DDBJ databases">
        <title>The complete sequence of Psychroflexus torquis an extreme psychrophile from sea-ice that is stimulated by light.</title>
        <authorList>
            <person name="Feng S."/>
            <person name="Powell S.M."/>
            <person name="Bowman J.P."/>
        </authorList>
    </citation>
    <scope>NUCLEOTIDE SEQUENCE [LARGE SCALE GENOMIC DNA]</scope>
    <source>
        <strain evidence="2">ATCC 700755</strain>
    </source>
</reference>
<dbReference type="InterPro" id="IPR029052">
    <property type="entry name" value="Metallo-depent_PP-like"/>
</dbReference>
<keyword evidence="3" id="KW-1185">Reference proteome</keyword>
<dbReference type="Proteomes" id="UP000008514">
    <property type="component" value="Chromosome"/>
</dbReference>